<sequence>MELEKLLQNIKLEDYQQGIYEGLKQIGEEIASLYYDGVVIFNSELSSKPYLLAHIAREIEGGIRDILVSGHKQEIQECPHCGNVIKASSHIDEICKALGASKDDKFVQEWYNIANEFHKYAHRHGAWKTPREKETFNELWKKFEKILNSLVGDFIRITQLMDTLLEIKQPTKEILGTLENLLKDEVKRQYFFRKLQHTDWFIPLVERGYFKPNPNTQPQETEKGFFFISQWNVLPYLEKVSQQVANPENEKYIEELINIIRDVTDYHVKNNNALDNYRTWYSFVNILCNILNDKIPDDVIDLIPIWLDSRFDTTLQGSEIATKLLPKFLTDNPGDIQKAEKIIEYVTALKENSKNTVIESFWLKETFYTYSEAIGSKCSIKLIEDLTTKIKKMLTDEQYVIHHSFYNKDGFSGESASEILTFILKRVLLAKANHDSNATKEILKKFLQDKDLYFPKMALYVMGQNMDRYGELFWEVVATDTGELIFANTLYIGDELKYVLKNLKNLTDERRKILQEKIENAVEKLKFKEKVERHIALYKQEIYEALSHDSFFKNLYNEMKIITNVDAGLHPAIGEMEICDWSGASPLTKDEIMKMPNDKLADFLEKFKTKDFWDGPTADGLAKLLGEIAKENPEKFAENIDPFVNTGYFYTYYILQGIIDAWNAKKEIDWETLLNFIEEYISRNEFWEEKFIIDDDGWNVTHELIVGIVSEIIQDGTRDDSWAFPEKYYKQAERIIFLLLKDLKSEENNEITDYVTYTLNTPWGKTISALICLALRKAHVDEKRGIKSDTKWSIKLKEKYEEILREKIIEGYTCLGQYLPIFFYLDKEWVKEKIKSIEDERGTEYWEAFMAGYLSGGKVYDEIYNLMRLHYHYGLDYNFKNAINRYNELLVQHIAIGYLRNNEALYEEESLFKKILDTFKYEQIKAIISFFWMQRDYLTKDDEISEKIREKIIEFWRWLYNRYKDKKGIDENDKKILSDATKLAVFLPKIDEKNSEWLKLSSQHVGVDFNSSFFIKYLDKLKDKGDSKETSKYIGEIFLIMLNNFTPDYDQKNICSIIKFLFEEDNRETAREICNLYAQRGYEFLRDIYDNYKE</sequence>
<evidence type="ECO:0000256" key="1">
    <source>
        <dbReference type="SAM" id="Coils"/>
    </source>
</evidence>
<comment type="caution">
    <text evidence="2">The sequence shown here is derived from an EMBL/GenBank/DDBJ whole genome shotgun (WGS) entry which is preliminary data.</text>
</comment>
<reference evidence="2 3" key="1">
    <citation type="journal article" date="2016" name="ISME J.">
        <title>Chasing the elusive Euryarchaeota class WSA2: genomes reveal a uniquely fastidious methyl-reducing methanogen.</title>
        <authorList>
            <person name="Nobu M.K."/>
            <person name="Narihiro T."/>
            <person name="Kuroda K."/>
            <person name="Mei R."/>
            <person name="Liu W.T."/>
        </authorList>
    </citation>
    <scope>NUCLEOTIDE SEQUENCE [LARGE SCALE GENOMIC DNA]</scope>
    <source>
        <strain evidence="2">ADurb1013_Bin02101</strain>
    </source>
</reference>
<accession>A0A150J7D4</accession>
<feature type="coiled-coil region" evidence="1">
    <location>
        <begin position="504"/>
        <end position="531"/>
    </location>
</feature>
<dbReference type="Proteomes" id="UP000092420">
    <property type="component" value="Unassembled WGS sequence"/>
</dbReference>
<organism evidence="2 3">
    <name type="scientific">Candidatus Methanofastidiosum methylothiophilum</name>
    <dbReference type="NCBI Taxonomy" id="1705564"/>
    <lineage>
        <taxon>Archaea</taxon>
        <taxon>Methanobacteriati</taxon>
        <taxon>Methanobacteriota</taxon>
        <taxon>Stenosarchaea group</taxon>
        <taxon>Candidatus Methanofastidiosia</taxon>
        <taxon>Candidatus Methanofastidiosales</taxon>
        <taxon>Candidatus Methanofastidiosaceae</taxon>
        <taxon>Candidatus Methanofastidiosum</taxon>
    </lineage>
</organism>
<dbReference type="AlphaFoldDB" id="A0A150J7D4"/>
<evidence type="ECO:0000313" key="3">
    <source>
        <dbReference type="Proteomes" id="UP000092420"/>
    </source>
</evidence>
<evidence type="ECO:0000313" key="2">
    <source>
        <dbReference type="EMBL" id="KYC52874.1"/>
    </source>
</evidence>
<gene>
    <name evidence="2" type="ORF">AN188_01543</name>
</gene>
<dbReference type="PATRIC" id="fig|1706433.3.peg.1572"/>
<proteinExistence type="predicted"/>
<name>A0A150J7D4_9EURY</name>
<keyword evidence="1" id="KW-0175">Coiled coil</keyword>
<dbReference type="InterPro" id="IPR016024">
    <property type="entry name" value="ARM-type_fold"/>
</dbReference>
<dbReference type="EMBL" id="LNJB01000035">
    <property type="protein sequence ID" value="KYC52874.1"/>
    <property type="molecule type" value="Genomic_DNA"/>
</dbReference>
<dbReference type="SUPFAM" id="SSF48371">
    <property type="entry name" value="ARM repeat"/>
    <property type="match status" value="1"/>
</dbReference>
<protein>
    <submittedName>
        <fullName evidence="2">Uncharacterized protein</fullName>
    </submittedName>
</protein>